<dbReference type="EMBL" id="AZGY01000001">
    <property type="protein sequence ID" value="OAA33638.1"/>
    <property type="molecule type" value="Genomic_DNA"/>
</dbReference>
<dbReference type="GO" id="GO:0003697">
    <property type="term" value="F:single-stranded DNA binding"/>
    <property type="evidence" value="ECO:0007669"/>
    <property type="project" value="InterPro"/>
</dbReference>
<evidence type="ECO:0000256" key="1">
    <source>
        <dbReference type="SAM" id="MobiDB-lite"/>
    </source>
</evidence>
<proteinExistence type="predicted"/>
<accession>A0A166VGG6</accession>
<feature type="region of interest" description="Disordered" evidence="1">
    <location>
        <begin position="253"/>
        <end position="304"/>
    </location>
</feature>
<dbReference type="PROSITE" id="PS50800">
    <property type="entry name" value="SAP"/>
    <property type="match status" value="1"/>
</dbReference>
<feature type="region of interest" description="Disordered" evidence="1">
    <location>
        <begin position="1"/>
        <end position="62"/>
    </location>
</feature>
<evidence type="ECO:0000313" key="4">
    <source>
        <dbReference type="Proteomes" id="UP000078544"/>
    </source>
</evidence>
<dbReference type="PANTHER" id="PTHR14134:SF2">
    <property type="entry name" value="E3 UBIQUITIN-PROTEIN LIGASE RAD18"/>
    <property type="match status" value="1"/>
</dbReference>
<dbReference type="AlphaFoldDB" id="A0A166VGG6"/>
<reference evidence="3 4" key="1">
    <citation type="journal article" date="2016" name="Genome Biol. Evol.">
        <title>Divergent and convergent evolution of fungal pathogenicity.</title>
        <authorList>
            <person name="Shang Y."/>
            <person name="Xiao G."/>
            <person name="Zheng P."/>
            <person name="Cen K."/>
            <person name="Zhan S."/>
            <person name="Wang C."/>
        </authorList>
    </citation>
    <scope>NUCLEOTIDE SEQUENCE [LARGE SCALE GENOMIC DNA]</scope>
    <source>
        <strain evidence="3 4">RCEF 2490</strain>
    </source>
</reference>
<organism evidence="3 4">
    <name type="scientific">Moelleriella libera RCEF 2490</name>
    <dbReference type="NCBI Taxonomy" id="1081109"/>
    <lineage>
        <taxon>Eukaryota</taxon>
        <taxon>Fungi</taxon>
        <taxon>Dikarya</taxon>
        <taxon>Ascomycota</taxon>
        <taxon>Pezizomycotina</taxon>
        <taxon>Sordariomycetes</taxon>
        <taxon>Hypocreomycetidae</taxon>
        <taxon>Hypocreales</taxon>
        <taxon>Clavicipitaceae</taxon>
        <taxon>Moelleriella</taxon>
    </lineage>
</organism>
<dbReference type="STRING" id="1081109.A0A166VGG6"/>
<dbReference type="InterPro" id="IPR039577">
    <property type="entry name" value="Rad18"/>
</dbReference>
<dbReference type="InterPro" id="IPR003034">
    <property type="entry name" value="SAP_dom"/>
</dbReference>
<dbReference type="GO" id="GO:0005634">
    <property type="term" value="C:nucleus"/>
    <property type="evidence" value="ECO:0007669"/>
    <property type="project" value="TreeGrafter"/>
</dbReference>
<dbReference type="SMART" id="SM00513">
    <property type="entry name" value="SAP"/>
    <property type="match status" value="1"/>
</dbReference>
<evidence type="ECO:0000259" key="2">
    <source>
        <dbReference type="PROSITE" id="PS50800"/>
    </source>
</evidence>
<protein>
    <submittedName>
        <fullName evidence="3">Postreplication repair protein uvsH/nuvA</fullName>
    </submittedName>
</protein>
<gene>
    <name evidence="3" type="ORF">AAL_01103</name>
</gene>
<dbReference type="GO" id="GO:0006301">
    <property type="term" value="P:DNA damage tolerance"/>
    <property type="evidence" value="ECO:0007669"/>
    <property type="project" value="InterPro"/>
</dbReference>
<dbReference type="Proteomes" id="UP000078544">
    <property type="component" value="Unassembled WGS sequence"/>
</dbReference>
<dbReference type="OrthoDB" id="9049620at2759"/>
<dbReference type="GO" id="GO:0097505">
    <property type="term" value="C:Rad6-Rad18 complex"/>
    <property type="evidence" value="ECO:0007669"/>
    <property type="project" value="TreeGrafter"/>
</dbReference>
<dbReference type="GO" id="GO:0061630">
    <property type="term" value="F:ubiquitin protein ligase activity"/>
    <property type="evidence" value="ECO:0007669"/>
    <property type="project" value="InterPro"/>
</dbReference>
<evidence type="ECO:0000313" key="3">
    <source>
        <dbReference type="EMBL" id="OAA33638.1"/>
    </source>
</evidence>
<name>A0A166VGG6_9HYPO</name>
<dbReference type="PANTHER" id="PTHR14134">
    <property type="entry name" value="E3 UBIQUITIN-PROTEIN LIGASE RAD18"/>
    <property type="match status" value="1"/>
</dbReference>
<keyword evidence="4" id="KW-1185">Reference proteome</keyword>
<sequence>MSSSPEAKRLRTSARLSNQHKKGRNRDSHESGGAIIVAASEGVDRSEDEADPASGSVMGKSGSAQIVLEESDPSLMPADGLVPCPSCLKRMKEWQVFQHLEACPGPSSPNIAALPSFLNNQRAQGQELRQRTKIERLPAMNYSILKEQALRRKLAEIGISSTGSRTLLEKRHREWLNIWNANCDAAQPRNRAQLLQDLDMWEKSQGQRPGRGGTSNAIVITDKNFDAGAWAAKHDSSFKDLIRNARSKATVPSVIDQGLGPGSEQSAPDPLPGGALISGLGTDHPDQKTPADGESPGAPTVEST</sequence>
<dbReference type="GO" id="GO:0006513">
    <property type="term" value="P:protein monoubiquitination"/>
    <property type="evidence" value="ECO:0007669"/>
    <property type="project" value="InterPro"/>
</dbReference>
<feature type="domain" description="SAP" evidence="2">
    <location>
        <begin position="142"/>
        <end position="176"/>
    </location>
</feature>
<comment type="caution">
    <text evidence="3">The sequence shown here is derived from an EMBL/GenBank/DDBJ whole genome shotgun (WGS) entry which is preliminary data.</text>
</comment>